<dbReference type="EMBL" id="JAUSTR010000004">
    <property type="protein sequence ID" value="MDQ0162452.1"/>
    <property type="molecule type" value="Genomic_DNA"/>
</dbReference>
<evidence type="ECO:0000256" key="1">
    <source>
        <dbReference type="HAMAP-Rule" id="MF_01861"/>
    </source>
</evidence>
<evidence type="ECO:0000313" key="3">
    <source>
        <dbReference type="EMBL" id="MDQ0162452.1"/>
    </source>
</evidence>
<evidence type="ECO:0000256" key="2">
    <source>
        <dbReference type="SAM" id="Coils"/>
    </source>
</evidence>
<proteinExistence type="inferred from homology"/>
<dbReference type="InterPro" id="IPR020908">
    <property type="entry name" value="UPF0738"/>
</dbReference>
<dbReference type="Proteomes" id="UP001225646">
    <property type="component" value="Unassembled WGS sequence"/>
</dbReference>
<protein>
    <recommendedName>
        <fullName evidence="1">UPF0738 protein J2S06_001529</fullName>
    </recommendedName>
</protein>
<reference evidence="3 4" key="1">
    <citation type="submission" date="2023-07" db="EMBL/GenBank/DDBJ databases">
        <title>Genomic Encyclopedia of Type Strains, Phase IV (KMG-IV): sequencing the most valuable type-strain genomes for metagenomic binning, comparative biology and taxonomic classification.</title>
        <authorList>
            <person name="Goeker M."/>
        </authorList>
    </citation>
    <scope>NUCLEOTIDE SEQUENCE [LARGE SCALE GENOMIC DNA]</scope>
    <source>
        <strain evidence="3 4">DSM 19092</strain>
    </source>
</reference>
<keyword evidence="4" id="KW-1185">Reference proteome</keyword>
<gene>
    <name evidence="3" type="ORF">J2S06_001529</name>
</gene>
<comment type="similarity">
    <text evidence="1">Belongs to the UPF0738 family.</text>
</comment>
<sequence>MKKRMEVKEAIHNEEKLLLKVESLSDEAENLHAKGQMLADSDQLAFIYLLDNGEDFVYLSVPSSFWPALKEAREHNLPVYAVVNDKHIFLQDFHTELDYLIENIKGNANYGEEMEKKVTDIFQL</sequence>
<name>A0ABT9VNP3_9BACI</name>
<dbReference type="HAMAP" id="MF_01861">
    <property type="entry name" value="UPF0738"/>
    <property type="match status" value="1"/>
</dbReference>
<keyword evidence="2" id="KW-0175">Coiled coil</keyword>
<feature type="coiled-coil region" evidence="2">
    <location>
        <begin position="7"/>
        <end position="34"/>
    </location>
</feature>
<comment type="caution">
    <text evidence="3">The sequence shown here is derived from an EMBL/GenBank/DDBJ whole genome shotgun (WGS) entry which is preliminary data.</text>
</comment>
<accession>A0ABT9VNP3</accession>
<evidence type="ECO:0000313" key="4">
    <source>
        <dbReference type="Proteomes" id="UP001225646"/>
    </source>
</evidence>
<dbReference type="Pfam" id="PF19785">
    <property type="entry name" value="UPF0738"/>
    <property type="match status" value="1"/>
</dbReference>
<organism evidence="3 4">
    <name type="scientific">Aeribacillus alveayuensis</name>
    <dbReference type="NCBI Taxonomy" id="279215"/>
    <lineage>
        <taxon>Bacteria</taxon>
        <taxon>Bacillati</taxon>
        <taxon>Bacillota</taxon>
        <taxon>Bacilli</taxon>
        <taxon>Bacillales</taxon>
        <taxon>Bacillaceae</taxon>
        <taxon>Aeribacillus</taxon>
    </lineage>
</organism>
<dbReference type="RefSeq" id="WP_419151879.1">
    <property type="nucleotide sequence ID" value="NZ_JAUSTR010000004.1"/>
</dbReference>